<dbReference type="AlphaFoldDB" id="A0A1H9G9A6"/>
<evidence type="ECO:0000313" key="1">
    <source>
        <dbReference type="EMBL" id="SEQ46650.1"/>
    </source>
</evidence>
<dbReference type="Proteomes" id="UP000198504">
    <property type="component" value="Unassembled WGS sequence"/>
</dbReference>
<dbReference type="Pfam" id="PF04237">
    <property type="entry name" value="YjbR"/>
    <property type="match status" value="1"/>
</dbReference>
<keyword evidence="2" id="KW-1185">Reference proteome</keyword>
<dbReference type="InterPro" id="IPR038056">
    <property type="entry name" value="YjbR-like_sf"/>
</dbReference>
<dbReference type="Gene3D" id="3.90.1150.30">
    <property type="match status" value="1"/>
</dbReference>
<keyword evidence="1" id="KW-0238">DNA-binding</keyword>
<evidence type="ECO:0000313" key="2">
    <source>
        <dbReference type="Proteomes" id="UP000198504"/>
    </source>
</evidence>
<dbReference type="SUPFAM" id="SSF142906">
    <property type="entry name" value="YjbR-like"/>
    <property type="match status" value="1"/>
</dbReference>
<sequence>MAQSTEPAQRPDPWLEHCLALPGAWRDEPWEGQVVAKVGPKIFAFLGGLRPSTADGPRTIGLKCGDREAADLLLERYPGSVTALPYVGRWGWNAFRLDGSIPDDDLAELVERSYEVVVASLPRSRRPPTRH</sequence>
<protein>
    <submittedName>
        <fullName evidence="1">Predicted DNA-binding protein, MmcQ/YjbR family</fullName>
    </submittedName>
</protein>
<accession>A0A1H9G9A6</accession>
<dbReference type="GO" id="GO:0003677">
    <property type="term" value="F:DNA binding"/>
    <property type="evidence" value="ECO:0007669"/>
    <property type="project" value="UniProtKB-KW"/>
</dbReference>
<dbReference type="InterPro" id="IPR007351">
    <property type="entry name" value="YjbR"/>
</dbReference>
<dbReference type="RefSeq" id="WP_091179471.1">
    <property type="nucleotide sequence ID" value="NZ_FOFA01000003.1"/>
</dbReference>
<proteinExistence type="predicted"/>
<name>A0A1H9G9A6_9ACTN</name>
<reference evidence="2" key="1">
    <citation type="submission" date="2016-10" db="EMBL/GenBank/DDBJ databases">
        <authorList>
            <person name="Varghese N."/>
            <person name="Submissions S."/>
        </authorList>
    </citation>
    <scope>NUCLEOTIDE SEQUENCE [LARGE SCALE GENOMIC DNA]</scope>
    <source>
        <strain evidence="2">CGMCC 4.6856</strain>
    </source>
</reference>
<dbReference type="OrthoDB" id="3194910at2"/>
<dbReference type="InterPro" id="IPR058532">
    <property type="entry name" value="YjbR/MT2646/Rv2570-like"/>
</dbReference>
<dbReference type="PANTHER" id="PTHR35145:SF1">
    <property type="entry name" value="CYTOPLASMIC PROTEIN"/>
    <property type="match status" value="1"/>
</dbReference>
<dbReference type="PANTHER" id="PTHR35145">
    <property type="entry name" value="CYTOPLASMIC PROTEIN-RELATED"/>
    <property type="match status" value="1"/>
</dbReference>
<dbReference type="EMBL" id="FOFA01000003">
    <property type="protein sequence ID" value="SEQ46650.1"/>
    <property type="molecule type" value="Genomic_DNA"/>
</dbReference>
<organism evidence="1 2">
    <name type="scientific">Microlunatus flavus</name>
    <dbReference type="NCBI Taxonomy" id="1036181"/>
    <lineage>
        <taxon>Bacteria</taxon>
        <taxon>Bacillati</taxon>
        <taxon>Actinomycetota</taxon>
        <taxon>Actinomycetes</taxon>
        <taxon>Propionibacteriales</taxon>
        <taxon>Propionibacteriaceae</taxon>
        <taxon>Microlunatus</taxon>
    </lineage>
</organism>
<gene>
    <name evidence="1" type="ORF">SAMN05421756_103544</name>
</gene>
<dbReference type="STRING" id="1036181.SAMN05421756_103544"/>